<proteinExistence type="predicted"/>
<accession>A0AC35UGT0</accession>
<organism evidence="1 2">
    <name type="scientific">Rhabditophanes sp. KR3021</name>
    <dbReference type="NCBI Taxonomy" id="114890"/>
    <lineage>
        <taxon>Eukaryota</taxon>
        <taxon>Metazoa</taxon>
        <taxon>Ecdysozoa</taxon>
        <taxon>Nematoda</taxon>
        <taxon>Chromadorea</taxon>
        <taxon>Rhabditida</taxon>
        <taxon>Tylenchina</taxon>
        <taxon>Panagrolaimomorpha</taxon>
        <taxon>Strongyloidoidea</taxon>
        <taxon>Alloionematidae</taxon>
        <taxon>Rhabditophanes</taxon>
    </lineage>
</organism>
<dbReference type="Proteomes" id="UP000095286">
    <property type="component" value="Unplaced"/>
</dbReference>
<sequence length="375" mass="42055">MSKLFILAAAFLVAVTVVTCNREIVYEEDAFDPEKLTGQDLVNYVNSRQGLWKAEINAKFASFSKKVVSGLLGVNHVRLSTKALKHMSPTHAAVVDIPDEFDSREYWPKCPGIKEIRDQSSCGSCYLESSTSVISDRLCIASEGQIQDEISVADPLACCKACGYGCDGGEPLEVFKFYVKEGIVTGSEYGDTKNTCRPYPFPQCEHHSNSTHFSPCKHDLFPTPKCEHKCQNKYTKSYKDDKHYGKIAYSIKRDEASIQKEVLLHGPVSVAFEVYEDFMLYKGGIYEHKGGKMEGGHAVRLIGWGVERGVKYWLIANSWNEDWGEKGTFRIRRGTNECGIEESAVAGLPKLTKIRGRFYSQGKVHQESSSEELFF</sequence>
<dbReference type="WBParaSite" id="RSKR_0001073900.1">
    <property type="protein sequence ID" value="RSKR_0001073900.1"/>
    <property type="gene ID" value="RSKR_0001073900"/>
</dbReference>
<protein>
    <submittedName>
        <fullName evidence="2">Pept_C1 domain-containing protein</fullName>
    </submittedName>
</protein>
<name>A0AC35UGT0_9BILA</name>
<evidence type="ECO:0000313" key="2">
    <source>
        <dbReference type="WBParaSite" id="RSKR_0001073900.1"/>
    </source>
</evidence>
<evidence type="ECO:0000313" key="1">
    <source>
        <dbReference type="Proteomes" id="UP000095286"/>
    </source>
</evidence>
<reference evidence="2" key="1">
    <citation type="submission" date="2016-11" db="UniProtKB">
        <authorList>
            <consortium name="WormBaseParasite"/>
        </authorList>
    </citation>
    <scope>IDENTIFICATION</scope>
    <source>
        <strain evidence="2">KR3021</strain>
    </source>
</reference>